<comment type="caution">
    <text evidence="7">The sequence shown here is derived from an EMBL/GenBank/DDBJ whole genome shotgun (WGS) entry which is preliminary data.</text>
</comment>
<dbReference type="InterPro" id="IPR050708">
    <property type="entry name" value="T6SS_VgrG/RHS"/>
</dbReference>
<dbReference type="InterPro" id="IPR006530">
    <property type="entry name" value="YD"/>
</dbReference>
<comment type="subcellular location">
    <subcellularLocation>
        <location evidence="1">Secreted</location>
    </subcellularLocation>
</comment>
<feature type="compositionally biased region" description="Low complexity" evidence="5">
    <location>
        <begin position="1623"/>
        <end position="1632"/>
    </location>
</feature>
<dbReference type="InterPro" id="IPR001202">
    <property type="entry name" value="WW_dom"/>
</dbReference>
<dbReference type="Gene3D" id="2.180.10.10">
    <property type="entry name" value="RHS repeat-associated core"/>
    <property type="match status" value="2"/>
</dbReference>
<feature type="domain" description="WW" evidence="6">
    <location>
        <begin position="185"/>
        <end position="210"/>
    </location>
</feature>
<dbReference type="InterPro" id="IPR022385">
    <property type="entry name" value="Rhs_assc_core"/>
</dbReference>
<evidence type="ECO:0000256" key="4">
    <source>
        <dbReference type="ARBA" id="ARBA00023026"/>
    </source>
</evidence>
<reference evidence="7 8" key="1">
    <citation type="submission" date="2024-09" db="EMBL/GenBank/DDBJ databases">
        <authorList>
            <person name="Sun Q."/>
            <person name="Mori K."/>
        </authorList>
    </citation>
    <scope>NUCLEOTIDE SEQUENCE [LARGE SCALE GENOMIC DNA]</scope>
    <source>
        <strain evidence="7 8">TBRC 7907</strain>
    </source>
</reference>
<dbReference type="SUPFAM" id="SSF63829">
    <property type="entry name" value="Calcium-dependent phosphotriesterase"/>
    <property type="match status" value="1"/>
</dbReference>
<proteinExistence type="predicted"/>
<dbReference type="Proteomes" id="UP001589693">
    <property type="component" value="Unassembled WGS sequence"/>
</dbReference>
<dbReference type="InterPro" id="IPR056823">
    <property type="entry name" value="TEN-like_YD-shell"/>
</dbReference>
<evidence type="ECO:0000259" key="6">
    <source>
        <dbReference type="PROSITE" id="PS01159"/>
    </source>
</evidence>
<protein>
    <submittedName>
        <fullName evidence="7">RHS repeat-associated core domain-containing protein</fullName>
    </submittedName>
</protein>
<organism evidence="7 8">
    <name type="scientific">Allokutzneria oryzae</name>
    <dbReference type="NCBI Taxonomy" id="1378989"/>
    <lineage>
        <taxon>Bacteria</taxon>
        <taxon>Bacillati</taxon>
        <taxon>Actinomycetota</taxon>
        <taxon>Actinomycetes</taxon>
        <taxon>Pseudonocardiales</taxon>
        <taxon>Pseudonocardiaceae</taxon>
        <taxon>Allokutzneria</taxon>
    </lineage>
</organism>
<dbReference type="EMBL" id="JBHLZU010000014">
    <property type="protein sequence ID" value="MFB9905575.1"/>
    <property type="molecule type" value="Genomic_DNA"/>
</dbReference>
<gene>
    <name evidence="7" type="ORF">ACFFQA_16705</name>
</gene>
<dbReference type="NCBIfam" id="TIGR01643">
    <property type="entry name" value="YD_repeat_2x"/>
    <property type="match status" value="3"/>
</dbReference>
<evidence type="ECO:0000313" key="8">
    <source>
        <dbReference type="Proteomes" id="UP001589693"/>
    </source>
</evidence>
<dbReference type="NCBIfam" id="TIGR03696">
    <property type="entry name" value="Rhs_assc_core"/>
    <property type="match status" value="1"/>
</dbReference>
<keyword evidence="4" id="KW-0843">Virulence</keyword>
<feature type="compositionally biased region" description="Polar residues" evidence="5">
    <location>
        <begin position="1342"/>
        <end position="1368"/>
    </location>
</feature>
<name>A0ABV5ZXG0_9PSEU</name>
<sequence length="1840" mass="200470">MPVTKETLTARAPDETTTRALRGNQTGTAGKAGAGSYSATSLSSSATWQVSAQNGDFSWSYPLRVPPAPGGLTPDLGLSYSSSAVDGLTSATNTQSSWVGDGWSMWPGFIERSYRSCADDLPGTARDKPQDLCWISDNATMSRSGASSKLIRDDGTGVWRPQQDDGSRIEHLFGASNGDNDGEHWKITTVDGTQYFFGSRTDAKSTWTVPVFGNDPKEPCHSGEFATSSCVQGYRWNLDKIVDRHGNVISYFYETETNHYGRNKNSAATEYVRDGWLARIDYGLREDQALTAAGRVVFTVADRCVPGADCTPDKTANWPDVPWDMKCDGGTCKDKWSPSFWTTKRLSKITTQVAQGTGYSDVDSWTLRHEFPDPGDGEKPALWLKGITHTGHAGQPVSLPEVTFEGVRKANRVYAVDGHAALIRYRMNAIVSETGGVTSIKYAEPQCVSGSAMPANPETNTMLCFPVRWAAPLSAERTDYFHKYVVESVTNHDRIGSSVGDITRYEYLGGAAWRFDESEITKEDKKTWNDYRGFSRVIVRRGSGQDGPTTKTEQLFYRGMHGDKQPTGTRAAKVVDSERAEVTDEPWLAGTLRESITYDGERGAVVSKAITEPTWQGPTAVRGPFKAYIVGTGVERDYTALEAGGWRVTRTETAYDDRGLPTQVNDLGDIASPADDRCVRTTYARNQERWLLAYPSRVEAVSVHCGTKPVFPDHALSDIRNSYDGQDPDLAPTTGNLTKAEVLKERPASGPVYVTTAKHSYDVHGRVTESRNALDHLTKTDYTPRVGGPVTQIVSTNAAGHTTTTVLEPAHEQATRVTDPNGRVTESAYDALGRLIEVWLPNRNRANSQRANYEFSYLVRADAPVAISTTAVGPNGNYTTSVALHDGLLRPRQTQAPAPGGGRLLTDTRYDSQGRSYKTTLPYFNDAAVDTNLWAAGDADVPGTTLVEFDGVGRPASQTFKGGTVQWRMTTRYGGDRVHVTPRAGDIPTTTITDARGQTTELRQYKAATPTGDYDTTTYTHTPAGQLATVTGPGGNVWRNTYDLRGLRTKAEDPDKGTSTMTYDDAGQLVTTRDARDVVLAYGYDALGRKTGVHSGSLTGPKLVEWTYDTAPSGKGLAASSTRWVNGSAYTRKALAYNSLNQPVGTEIVIPPSEGPLAGTYASYARYNPDGTPTSLTYPAAGDLAVETVSHTYDDLGLPLTTFGGGIDYVTSTLYTRYREVQRVQLGEGGKRVWLSSYYDDNTRRLNRTIIDAELPKPMQADVNYTHDPAGNITTLADTPRELPADTQCFRYDYLRRLTEAWTPTNGCQPDPSTSTLGGPGAYWHSFTYDKAGNRRTETQHDGTGNTQRDYTYPQGTNSLASVSTTGPASKRQDQFGYDKAGNTTSRDLAGAKQVLDWDLEGRLTKVTDGPKGTEFVHDADGSRLIRRDPGGATVYLGGQEVRWDRATDKKTTTRYYTHGGSAVAIRTSAGHTWLAGDHQGTAQIAINAQSLEVTRRRQTPFGTPRGAAVSFPGEKGFVGGTIDASIGLITLGARQYDAANGRFLSVDPIMDLADPQQLHAYAYSNNSPITFSDPDGRRYLGPDGVLGGYDPALHSSPEQHKRAQESHRNQYEGSKGGGGKLPGIPKKPLAKQPKVQNEKLRNILDKIYPSPGLPDWAGDGKTADAVRNEFRTGNPTFDKYHVTAAWDRLQGLLSLLEADRVADINGADKLSASDRDFTVREAKELWRAVNEKDRVGAATRSIKPEAADQIKKVAERINNSPSFSEVSDAEFQRKTYRGREVGPPRRIKGPTVDGFARGLGIFEVAAIGFAVIRSGPQATLNGIYCSAVGFEVCVRQPDA</sequence>
<evidence type="ECO:0000256" key="5">
    <source>
        <dbReference type="SAM" id="MobiDB-lite"/>
    </source>
</evidence>
<feature type="compositionally biased region" description="Basic and acidic residues" evidence="5">
    <location>
        <begin position="1332"/>
        <end position="1341"/>
    </location>
</feature>
<dbReference type="RefSeq" id="WP_377852878.1">
    <property type="nucleotide sequence ID" value="NZ_JBHLZU010000014.1"/>
</dbReference>
<feature type="region of interest" description="Disordered" evidence="5">
    <location>
        <begin position="145"/>
        <end position="164"/>
    </location>
</feature>
<feature type="compositionally biased region" description="Basic and acidic residues" evidence="5">
    <location>
        <begin position="1598"/>
        <end position="1611"/>
    </location>
</feature>
<dbReference type="PANTHER" id="PTHR32305:SF17">
    <property type="entry name" value="TRNA NUCLEASE WAPA"/>
    <property type="match status" value="1"/>
</dbReference>
<dbReference type="PROSITE" id="PS01159">
    <property type="entry name" value="WW_DOMAIN_1"/>
    <property type="match status" value="1"/>
</dbReference>
<feature type="region of interest" description="Disordered" evidence="5">
    <location>
        <begin position="1572"/>
        <end position="1635"/>
    </location>
</feature>
<dbReference type="InterPro" id="IPR031325">
    <property type="entry name" value="RHS_repeat"/>
</dbReference>
<keyword evidence="2" id="KW-0964">Secreted</keyword>
<feature type="region of interest" description="Disordered" evidence="5">
    <location>
        <begin position="1330"/>
        <end position="1383"/>
    </location>
</feature>
<evidence type="ECO:0000256" key="1">
    <source>
        <dbReference type="ARBA" id="ARBA00004613"/>
    </source>
</evidence>
<accession>A0ABV5ZXG0</accession>
<evidence type="ECO:0000313" key="7">
    <source>
        <dbReference type="EMBL" id="MFB9905575.1"/>
    </source>
</evidence>
<keyword evidence="8" id="KW-1185">Reference proteome</keyword>
<dbReference type="Pfam" id="PF05593">
    <property type="entry name" value="RHS_repeat"/>
    <property type="match status" value="2"/>
</dbReference>
<evidence type="ECO:0000256" key="2">
    <source>
        <dbReference type="ARBA" id="ARBA00022525"/>
    </source>
</evidence>
<keyword evidence="3" id="KW-0677">Repeat</keyword>
<evidence type="ECO:0000256" key="3">
    <source>
        <dbReference type="ARBA" id="ARBA00022737"/>
    </source>
</evidence>
<dbReference type="PANTHER" id="PTHR32305">
    <property type="match status" value="1"/>
</dbReference>
<dbReference type="InterPro" id="IPR003284">
    <property type="entry name" value="Sal_SpvB"/>
</dbReference>
<dbReference type="Pfam" id="PF03534">
    <property type="entry name" value="SpvB"/>
    <property type="match status" value="1"/>
</dbReference>
<dbReference type="Pfam" id="PF25023">
    <property type="entry name" value="TEN_YD-shell"/>
    <property type="match status" value="1"/>
</dbReference>